<comment type="caution">
    <text evidence="2">The sequence shown here is derived from an EMBL/GenBank/DDBJ whole genome shotgun (WGS) entry which is preliminary data.</text>
</comment>
<dbReference type="CDD" id="cd05992">
    <property type="entry name" value="PB1"/>
    <property type="match status" value="1"/>
</dbReference>
<reference evidence="2" key="1">
    <citation type="submission" date="2021-06" db="EMBL/GenBank/DDBJ databases">
        <authorList>
            <person name="Kallberg Y."/>
            <person name="Tangrot J."/>
            <person name="Rosling A."/>
        </authorList>
    </citation>
    <scope>NUCLEOTIDE SEQUENCE</scope>
    <source>
        <strain evidence="2">CL551</strain>
    </source>
</reference>
<dbReference type="Proteomes" id="UP000789342">
    <property type="component" value="Unassembled WGS sequence"/>
</dbReference>
<evidence type="ECO:0000256" key="1">
    <source>
        <dbReference type="SAM" id="MobiDB-lite"/>
    </source>
</evidence>
<sequence length="492" mass="55987">MDQQDYEIWQDDESVISYYATPPSSPMSRHFGEHYDEFYQSLDPIPVNRSGRFDDNIRSSLLPSSDSNVQNQNQSDSQNLDAIFSTMSIGDYSPKEREHNVGNDRGSGVSRDVFDLQTLPVSALSSGQISHKEHDSATVETDLIQFLDRDHNSTDGPSNINEINAGNASQPIIQPHQPILHRVDNDISVNRLETPTLYQRNIQNSHLSQVQPQSSHAQPQNNGIFNFGIDDAFLPQSREPEVLQPTKTPQNLLKNSEKSMHQVHNELIKIDIIQCQFIYNGKPPSSLKARYRGDLAFLYRSYDNYVGGGDVSICIESMSIEAAIPISQLCGFKITNDGKINLKFILDFQVNYRHHLGGYPYLLEPTTLKSDPTDGKFDKLLTAFLTSYDSVEPSKLYTIETNIETQWFRRHGLYLTCIFPTERRAMACPTDSSLHKLCLDLETRFNLRSSKLNLRYKNKNGELIGLKDENDWVLARREASGKSLLRLEIHIW</sequence>
<name>A0A9N8ZYA0_9GLOM</name>
<gene>
    <name evidence="2" type="ORF">AMORRO_LOCUS3795</name>
</gene>
<protein>
    <submittedName>
        <fullName evidence="2">10927_t:CDS:1</fullName>
    </submittedName>
</protein>
<evidence type="ECO:0000313" key="3">
    <source>
        <dbReference type="Proteomes" id="UP000789342"/>
    </source>
</evidence>
<proteinExistence type="predicted"/>
<feature type="region of interest" description="Disordered" evidence="1">
    <location>
        <begin position="58"/>
        <end position="80"/>
    </location>
</feature>
<dbReference type="SUPFAM" id="SSF54277">
    <property type="entry name" value="CAD &amp; PB1 domains"/>
    <property type="match status" value="1"/>
</dbReference>
<dbReference type="OrthoDB" id="2435927at2759"/>
<dbReference type="AlphaFoldDB" id="A0A9N8ZYA0"/>
<keyword evidence="3" id="KW-1185">Reference proteome</keyword>
<organism evidence="2 3">
    <name type="scientific">Acaulospora morrowiae</name>
    <dbReference type="NCBI Taxonomy" id="94023"/>
    <lineage>
        <taxon>Eukaryota</taxon>
        <taxon>Fungi</taxon>
        <taxon>Fungi incertae sedis</taxon>
        <taxon>Mucoromycota</taxon>
        <taxon>Glomeromycotina</taxon>
        <taxon>Glomeromycetes</taxon>
        <taxon>Diversisporales</taxon>
        <taxon>Acaulosporaceae</taxon>
        <taxon>Acaulospora</taxon>
    </lineage>
</organism>
<accession>A0A9N8ZYA0</accession>
<evidence type="ECO:0000313" key="2">
    <source>
        <dbReference type="EMBL" id="CAG8512403.1"/>
    </source>
</evidence>
<dbReference type="EMBL" id="CAJVPV010001922">
    <property type="protein sequence ID" value="CAG8512403.1"/>
    <property type="molecule type" value="Genomic_DNA"/>
</dbReference>
<feature type="compositionally biased region" description="Low complexity" evidence="1">
    <location>
        <begin position="64"/>
        <end position="79"/>
    </location>
</feature>